<gene>
    <name evidence="3" type="ORF">KHQ06_20385</name>
</gene>
<evidence type="ECO:0000256" key="1">
    <source>
        <dbReference type="ARBA" id="ARBA00022801"/>
    </source>
</evidence>
<dbReference type="GO" id="GO:0016787">
    <property type="term" value="F:hydrolase activity"/>
    <property type="evidence" value="ECO:0007669"/>
    <property type="project" value="UniProtKB-KW"/>
</dbReference>
<reference evidence="3 4" key="1">
    <citation type="submission" date="2021-04" db="EMBL/GenBank/DDBJ databases">
        <title>Nocardia tengchongensis.</title>
        <authorList>
            <person name="Zhuang k."/>
            <person name="Ran Y."/>
            <person name="Li W."/>
        </authorList>
    </citation>
    <scope>NUCLEOTIDE SEQUENCE [LARGE SCALE GENOMIC DNA]</scope>
    <source>
        <strain evidence="3 4">CFH S0057</strain>
    </source>
</reference>
<name>A0ABX8CK05_9NOCA</name>
<evidence type="ECO:0000313" key="4">
    <source>
        <dbReference type="Proteomes" id="UP000683310"/>
    </source>
</evidence>
<accession>A0ABX8CK05</accession>
<evidence type="ECO:0000313" key="3">
    <source>
        <dbReference type="EMBL" id="QVI18870.1"/>
    </source>
</evidence>
<evidence type="ECO:0000259" key="2">
    <source>
        <dbReference type="Pfam" id="PF12697"/>
    </source>
</evidence>
<dbReference type="Gene3D" id="3.40.50.1820">
    <property type="entry name" value="alpha/beta hydrolase"/>
    <property type="match status" value="1"/>
</dbReference>
<sequence>MIDVLMMPGTFCPHGGDNISEEFLRDLDPARFTTRIVDYPAEYGSPGTYADSRAAGREALLGAIGASPNPVLLGGYSQGAQIAGDVAAEISAGRHPELEVRGVALIADPSRPHGRCAGADPGGWGISGERDTGIPTWWAAAPGDPITALPAGNPLRSLADMTEFYSLSSPEAVAHWAQTMLDTALSRSMQPWWTLDHWQDWGGAAAWMKGYLTDGRHTTAYLAEGHCKALADAVNQELS</sequence>
<organism evidence="3 4">
    <name type="scientific">Nocardia tengchongensis</name>
    <dbReference type="NCBI Taxonomy" id="2055889"/>
    <lineage>
        <taxon>Bacteria</taxon>
        <taxon>Bacillati</taxon>
        <taxon>Actinomycetota</taxon>
        <taxon>Actinomycetes</taxon>
        <taxon>Mycobacteriales</taxon>
        <taxon>Nocardiaceae</taxon>
        <taxon>Nocardia</taxon>
    </lineage>
</organism>
<feature type="domain" description="AB hydrolase-1" evidence="2">
    <location>
        <begin position="21"/>
        <end position="221"/>
    </location>
</feature>
<keyword evidence="1 3" id="KW-0378">Hydrolase</keyword>
<keyword evidence="4" id="KW-1185">Reference proteome</keyword>
<dbReference type="Proteomes" id="UP000683310">
    <property type="component" value="Chromosome"/>
</dbReference>
<dbReference type="EMBL" id="CP074371">
    <property type="protein sequence ID" value="QVI18870.1"/>
    <property type="molecule type" value="Genomic_DNA"/>
</dbReference>
<dbReference type="RefSeq" id="WP_213554907.1">
    <property type="nucleotide sequence ID" value="NZ_JBHZDI010000008.1"/>
</dbReference>
<dbReference type="InterPro" id="IPR000675">
    <property type="entry name" value="Cutinase/axe"/>
</dbReference>
<protein>
    <submittedName>
        <fullName evidence="3">Alpha/beta fold hydrolase</fullName>
    </submittedName>
</protein>
<dbReference type="SMART" id="SM01110">
    <property type="entry name" value="Cutinase"/>
    <property type="match status" value="1"/>
</dbReference>
<dbReference type="InterPro" id="IPR000073">
    <property type="entry name" value="AB_hydrolase_1"/>
</dbReference>
<dbReference type="InterPro" id="IPR029058">
    <property type="entry name" value="AB_hydrolase_fold"/>
</dbReference>
<proteinExistence type="predicted"/>
<dbReference type="SUPFAM" id="SSF53474">
    <property type="entry name" value="alpha/beta-Hydrolases"/>
    <property type="match status" value="1"/>
</dbReference>
<dbReference type="Pfam" id="PF12697">
    <property type="entry name" value="Abhydrolase_6"/>
    <property type="match status" value="1"/>
</dbReference>